<evidence type="ECO:0000313" key="2">
    <source>
        <dbReference type="Proteomes" id="UP000749646"/>
    </source>
</evidence>
<protein>
    <submittedName>
        <fullName evidence="1">Uncharacterized protein</fullName>
    </submittedName>
</protein>
<gene>
    <name evidence="1" type="ORF">BGZ65_006909</name>
</gene>
<evidence type="ECO:0000313" key="1">
    <source>
        <dbReference type="EMBL" id="KAF9997514.1"/>
    </source>
</evidence>
<comment type="caution">
    <text evidence="1">The sequence shown here is derived from an EMBL/GenBank/DDBJ whole genome shotgun (WGS) entry which is preliminary data.</text>
</comment>
<organism evidence="1 2">
    <name type="scientific">Modicella reniformis</name>
    <dbReference type="NCBI Taxonomy" id="1440133"/>
    <lineage>
        <taxon>Eukaryota</taxon>
        <taxon>Fungi</taxon>
        <taxon>Fungi incertae sedis</taxon>
        <taxon>Mucoromycota</taxon>
        <taxon>Mortierellomycotina</taxon>
        <taxon>Mortierellomycetes</taxon>
        <taxon>Mortierellales</taxon>
        <taxon>Mortierellaceae</taxon>
        <taxon>Modicella</taxon>
    </lineage>
</organism>
<reference evidence="1" key="1">
    <citation type="journal article" date="2020" name="Fungal Divers.">
        <title>Resolving the Mortierellaceae phylogeny through synthesis of multi-gene phylogenetics and phylogenomics.</title>
        <authorList>
            <person name="Vandepol N."/>
            <person name="Liber J."/>
            <person name="Desiro A."/>
            <person name="Na H."/>
            <person name="Kennedy M."/>
            <person name="Barry K."/>
            <person name="Grigoriev I.V."/>
            <person name="Miller A.N."/>
            <person name="O'Donnell K."/>
            <person name="Stajich J.E."/>
            <person name="Bonito G."/>
        </authorList>
    </citation>
    <scope>NUCLEOTIDE SEQUENCE</scope>
    <source>
        <strain evidence="1">MES-2147</strain>
    </source>
</reference>
<accession>A0A9P6MG32</accession>
<dbReference type="AlphaFoldDB" id="A0A9P6MG32"/>
<proteinExistence type="predicted"/>
<sequence>MRTSISLSGNGILAEVDPKFHFLRRYGWSIEDLKISSNFNDQFAALLWESIQEQVSRIKVLSVNPRSLTTSGLNILDQIIRILPRSTSVQLHFHNLEEEHQLENTLHLLRLCKERVNHLDLFGDSIDIWLPRLAQEFPNRISFPVLRSFGVGRYDDESEVPEADVPWIVAMISTLPDQSLPCTRLEIVRLDGPLQPDDWRTVIEALDLSALKELFVMFSNFSFVELELLVNRIVDGEVPQVLLTKLRVSRELFHSNDTKTLHARPQEKAPNVNHMDPTSQWELHPSDLTLLKSYFSRRSILAGQCTKRDVKKQTTRLDPDSCRLESSL</sequence>
<keyword evidence="2" id="KW-1185">Reference proteome</keyword>
<name>A0A9P6MG32_9FUNG</name>
<dbReference type="Proteomes" id="UP000749646">
    <property type="component" value="Unassembled WGS sequence"/>
</dbReference>
<dbReference type="EMBL" id="JAAAHW010000991">
    <property type="protein sequence ID" value="KAF9997514.1"/>
    <property type="molecule type" value="Genomic_DNA"/>
</dbReference>
<dbReference type="OrthoDB" id="2371100at2759"/>